<keyword evidence="2" id="KW-0472">Membrane</keyword>
<comment type="caution">
    <text evidence="4">The sequence shown here is derived from an EMBL/GenBank/DDBJ whole genome shotgun (WGS) entry which is preliminary data.</text>
</comment>
<feature type="transmembrane region" description="Helical" evidence="2">
    <location>
        <begin position="26"/>
        <end position="47"/>
    </location>
</feature>
<feature type="transmembrane region" description="Helical" evidence="2">
    <location>
        <begin position="100"/>
        <end position="122"/>
    </location>
</feature>
<feature type="domain" description="Prepilin type IV endopeptidase peptidase" evidence="3">
    <location>
        <begin position="7"/>
        <end position="120"/>
    </location>
</feature>
<dbReference type="InterPro" id="IPR050882">
    <property type="entry name" value="Prepilin_peptidase/N-MTase"/>
</dbReference>
<evidence type="ECO:0000313" key="4">
    <source>
        <dbReference type="EMBL" id="TFW27707.1"/>
    </source>
</evidence>
<comment type="similarity">
    <text evidence="1">Belongs to the peptidase A24 family.</text>
</comment>
<organism evidence="4 5">
    <name type="scientific">Duganella callida</name>
    <dbReference type="NCBI Taxonomy" id="2561932"/>
    <lineage>
        <taxon>Bacteria</taxon>
        <taxon>Pseudomonadati</taxon>
        <taxon>Pseudomonadota</taxon>
        <taxon>Betaproteobacteria</taxon>
        <taxon>Burkholderiales</taxon>
        <taxon>Oxalobacteraceae</taxon>
        <taxon>Telluria group</taxon>
        <taxon>Duganella</taxon>
    </lineage>
</organism>
<dbReference type="EMBL" id="SPVG01000064">
    <property type="protein sequence ID" value="TFW27707.1"/>
    <property type="molecule type" value="Genomic_DNA"/>
</dbReference>
<proteinExistence type="inferred from homology"/>
<feature type="transmembrane region" description="Helical" evidence="2">
    <location>
        <begin position="59"/>
        <end position="80"/>
    </location>
</feature>
<dbReference type="Proteomes" id="UP000297729">
    <property type="component" value="Unassembled WGS sequence"/>
</dbReference>
<keyword evidence="2" id="KW-1133">Transmembrane helix</keyword>
<protein>
    <recommendedName>
        <fullName evidence="3">Prepilin type IV endopeptidase peptidase domain-containing protein</fullName>
    </recommendedName>
</protein>
<name>A0A4Y9SQE7_9BURK</name>
<dbReference type="Gene3D" id="1.20.120.1220">
    <property type="match status" value="1"/>
</dbReference>
<dbReference type="GO" id="GO:0006465">
    <property type="term" value="P:signal peptide processing"/>
    <property type="evidence" value="ECO:0007669"/>
    <property type="project" value="TreeGrafter"/>
</dbReference>
<gene>
    <name evidence="4" type="ORF">E4L98_06400</name>
</gene>
<sequence>MTFLPLILLCVLLALAVWNDLRTRRIPNAIVFGGALLGLLLNAALPAGDSLFSGAIGGIGLLSALAGLAVGLLLLLPMYAMRAMGAGDVKLMAMIGAFTGPGPVVGIAILTFLAGGVLALVVSAYNGRLKIMVGNTWHMVKYSMLRSLAGEVPKMDAPAAASGRLPYAVAITAGALPYLVYGAVTGRSLFF</sequence>
<dbReference type="PANTHER" id="PTHR30487:SF0">
    <property type="entry name" value="PREPILIN LEADER PEPTIDASE_N-METHYLTRANSFERASE-RELATED"/>
    <property type="match status" value="1"/>
</dbReference>
<dbReference type="PANTHER" id="PTHR30487">
    <property type="entry name" value="TYPE 4 PREPILIN-LIKE PROTEINS LEADER PEPTIDE-PROCESSING ENZYME"/>
    <property type="match status" value="1"/>
</dbReference>
<evidence type="ECO:0000259" key="3">
    <source>
        <dbReference type="Pfam" id="PF01478"/>
    </source>
</evidence>
<dbReference type="InterPro" id="IPR000045">
    <property type="entry name" value="Prepilin_IV_endopep_pep"/>
</dbReference>
<reference evidence="4 5" key="1">
    <citation type="submission" date="2019-03" db="EMBL/GenBank/DDBJ databases">
        <title>Draft Genome Sequence of Duganella callidus sp. nov., a Novel Duganella Species Isolated from Cultivated Soil.</title>
        <authorList>
            <person name="Raths R."/>
            <person name="Peta V."/>
            <person name="Bucking H."/>
        </authorList>
    </citation>
    <scope>NUCLEOTIDE SEQUENCE [LARGE SCALE GENOMIC DNA]</scope>
    <source>
        <strain evidence="4 5">DN04</strain>
    </source>
</reference>
<evidence type="ECO:0000256" key="1">
    <source>
        <dbReference type="ARBA" id="ARBA00005801"/>
    </source>
</evidence>
<dbReference type="RefSeq" id="WP_135200734.1">
    <property type="nucleotide sequence ID" value="NZ_SPVG01000064.1"/>
</dbReference>
<dbReference type="Pfam" id="PF01478">
    <property type="entry name" value="Peptidase_A24"/>
    <property type="match status" value="1"/>
</dbReference>
<keyword evidence="2" id="KW-0812">Transmembrane</keyword>
<evidence type="ECO:0000313" key="5">
    <source>
        <dbReference type="Proteomes" id="UP000297729"/>
    </source>
</evidence>
<dbReference type="AlphaFoldDB" id="A0A4Y9SQE7"/>
<evidence type="ECO:0000256" key="2">
    <source>
        <dbReference type="SAM" id="Phobius"/>
    </source>
</evidence>
<dbReference type="GO" id="GO:0005886">
    <property type="term" value="C:plasma membrane"/>
    <property type="evidence" value="ECO:0007669"/>
    <property type="project" value="TreeGrafter"/>
</dbReference>
<feature type="transmembrane region" description="Helical" evidence="2">
    <location>
        <begin position="165"/>
        <end position="184"/>
    </location>
</feature>
<keyword evidence="5" id="KW-1185">Reference proteome</keyword>
<dbReference type="OrthoDB" id="5508079at2"/>
<accession>A0A4Y9SQE7</accession>
<dbReference type="GO" id="GO:0004190">
    <property type="term" value="F:aspartic-type endopeptidase activity"/>
    <property type="evidence" value="ECO:0007669"/>
    <property type="project" value="InterPro"/>
</dbReference>